<dbReference type="CDD" id="cd00840">
    <property type="entry name" value="MPP_Mre11_N"/>
    <property type="match status" value="1"/>
</dbReference>
<dbReference type="InterPro" id="IPR004843">
    <property type="entry name" value="Calcineurin-like_PHP"/>
</dbReference>
<evidence type="ECO:0000259" key="2">
    <source>
        <dbReference type="Pfam" id="PF00149"/>
    </source>
</evidence>
<sequence length="407" mass="47568">MIKPISFIHAADLHLDSPFKGLANLPEHIFERLYNSTFTALNRLVDAAIAKEVDFVLIAGDLFDNEKQSLKAQIRLRRAFEELKRHEINVYLSYGNHDFINGNIHPVTYPDNVFIFSDENVSQFIYEKEGRELAVIYGFSYENRAVLTNKALEYTITEPQIPFHIATLHGSIRSNTEHDVYAPFQLSDLTRKNFDYWALGHIHQREILKEDPPIVYPGNIQGRNRKETGEKGCYHVVLSETSSELSFIPLQEIEFQKITIDVSSCNEIHQIESKLQAEIKNRQFQGCQLIQLILHSDQIKLKRWEQDNDLEEIIELVNESFIHHENWCFIYSVKVKIKAAAVDSKIYEGEHFIGELIRHFEETSIQPHMDELYQQKQVRKYIDPVTEEEEEIKQDARQLLLNELLKE</sequence>
<dbReference type="InterPro" id="IPR014576">
    <property type="entry name" value="Pesterase_YhaO"/>
</dbReference>
<dbReference type="InterPro" id="IPR050535">
    <property type="entry name" value="DNA_Repair-Maintenance_Comp"/>
</dbReference>
<evidence type="ECO:0000313" key="3">
    <source>
        <dbReference type="EMBL" id="OZU87913.1"/>
    </source>
</evidence>
<dbReference type="InterPro" id="IPR041796">
    <property type="entry name" value="Mre11_N"/>
</dbReference>
<organism evidence="3 4">
    <name type="scientific">Virgibacillus indicus</name>
    <dbReference type="NCBI Taxonomy" id="2024554"/>
    <lineage>
        <taxon>Bacteria</taxon>
        <taxon>Bacillati</taxon>
        <taxon>Bacillota</taxon>
        <taxon>Bacilli</taxon>
        <taxon>Bacillales</taxon>
        <taxon>Bacillaceae</taxon>
        <taxon>Virgibacillus</taxon>
    </lineage>
</organism>
<keyword evidence="1" id="KW-0378">Hydrolase</keyword>
<dbReference type="SUPFAM" id="SSF56300">
    <property type="entry name" value="Metallo-dependent phosphatases"/>
    <property type="match status" value="1"/>
</dbReference>
<dbReference type="PANTHER" id="PTHR30337">
    <property type="entry name" value="COMPONENT OF ATP-DEPENDENT DSDNA EXONUCLEASE"/>
    <property type="match status" value="1"/>
</dbReference>
<gene>
    <name evidence="3" type="ORF">CIL03_14520</name>
</gene>
<dbReference type="EMBL" id="NPMS01000007">
    <property type="protein sequence ID" value="OZU87913.1"/>
    <property type="molecule type" value="Genomic_DNA"/>
</dbReference>
<dbReference type="PANTHER" id="PTHR30337:SF7">
    <property type="entry name" value="PHOSPHOESTERASE"/>
    <property type="match status" value="1"/>
</dbReference>
<dbReference type="Proteomes" id="UP000216498">
    <property type="component" value="Unassembled WGS sequence"/>
</dbReference>
<keyword evidence="3" id="KW-0540">Nuclease</keyword>
<keyword evidence="3" id="KW-0269">Exonuclease</keyword>
<name>A0A265N7D9_9BACI</name>
<dbReference type="InterPro" id="IPR029052">
    <property type="entry name" value="Metallo-depent_PP-like"/>
</dbReference>
<protein>
    <submittedName>
        <fullName evidence="3">DNA repair exonuclease</fullName>
    </submittedName>
</protein>
<dbReference type="RefSeq" id="WP_094886601.1">
    <property type="nucleotide sequence ID" value="NZ_NPMS01000007.1"/>
</dbReference>
<keyword evidence="4" id="KW-1185">Reference proteome</keyword>
<dbReference type="AlphaFoldDB" id="A0A265N7D9"/>
<evidence type="ECO:0000313" key="4">
    <source>
        <dbReference type="Proteomes" id="UP000216498"/>
    </source>
</evidence>
<proteinExistence type="predicted"/>
<comment type="caution">
    <text evidence="3">The sequence shown here is derived from an EMBL/GenBank/DDBJ whole genome shotgun (WGS) entry which is preliminary data.</text>
</comment>
<dbReference type="Pfam" id="PF00149">
    <property type="entry name" value="Metallophos"/>
    <property type="match status" value="1"/>
</dbReference>
<reference evidence="3 4" key="1">
    <citation type="submission" date="2017-08" db="EMBL/GenBank/DDBJ databases">
        <title>Virgibacillus indicus sp. nov. and Virgibacillus profoundi sp. nov, two moderately halophilic bacteria isolated from marine sediment by using the Microfluidic Streak Plate.</title>
        <authorList>
            <person name="Xu B."/>
            <person name="Hu B."/>
            <person name="Wang J."/>
            <person name="Zhu Y."/>
            <person name="Huang L."/>
            <person name="Du W."/>
            <person name="Huang Y."/>
        </authorList>
    </citation>
    <scope>NUCLEOTIDE SEQUENCE [LARGE SCALE GENOMIC DNA]</scope>
    <source>
        <strain evidence="3 4">IO3-P2-C2</strain>
    </source>
</reference>
<dbReference type="OrthoDB" id="9773856at2"/>
<accession>A0A265N7D9</accession>
<dbReference type="GO" id="GO:0004527">
    <property type="term" value="F:exonuclease activity"/>
    <property type="evidence" value="ECO:0007669"/>
    <property type="project" value="UniProtKB-KW"/>
</dbReference>
<feature type="domain" description="Calcineurin-like phosphoesterase" evidence="2">
    <location>
        <begin position="6"/>
        <end position="204"/>
    </location>
</feature>
<dbReference type="PIRSF" id="PIRSF033091">
    <property type="entry name" value="Pesterase_YhaO"/>
    <property type="match status" value="1"/>
</dbReference>
<evidence type="ECO:0000256" key="1">
    <source>
        <dbReference type="ARBA" id="ARBA00022801"/>
    </source>
</evidence>
<dbReference type="Gene3D" id="3.60.21.10">
    <property type="match status" value="1"/>
</dbReference>